<evidence type="ECO:0000256" key="2">
    <source>
        <dbReference type="SAM" id="Phobius"/>
    </source>
</evidence>
<dbReference type="EMBL" id="CVMV01000063">
    <property type="protein sequence ID" value="CRG96545.1"/>
    <property type="molecule type" value="Genomic_DNA"/>
</dbReference>
<feature type="transmembrane region" description="Helical" evidence="2">
    <location>
        <begin position="70"/>
        <end position="91"/>
    </location>
</feature>
<name>A0A1J1GVH9_PLAGA</name>
<evidence type="ECO:0000313" key="4">
    <source>
        <dbReference type="Proteomes" id="UP000220797"/>
    </source>
</evidence>
<accession>A0A1J1GVH9</accession>
<organism evidence="3 4">
    <name type="scientific">Plasmodium gallinaceum</name>
    <dbReference type="NCBI Taxonomy" id="5849"/>
    <lineage>
        <taxon>Eukaryota</taxon>
        <taxon>Sar</taxon>
        <taxon>Alveolata</taxon>
        <taxon>Apicomplexa</taxon>
        <taxon>Aconoidasida</taxon>
        <taxon>Haemosporida</taxon>
        <taxon>Plasmodiidae</taxon>
        <taxon>Plasmodium</taxon>
        <taxon>Plasmodium (Haemamoeba)</taxon>
    </lineage>
</organism>
<dbReference type="AlphaFoldDB" id="A0A1J1GVH9"/>
<keyword evidence="2" id="KW-0472">Membrane</keyword>
<keyword evidence="4" id="KW-1185">Reference proteome</keyword>
<sequence length="235" mass="28029">MNLNLSDIIYIDSCETLDEEDSTASFAHREIKDATVSIPENPLHDDLNSRDSIQNPSEDINLDSVTSKNLLHKMSLSIFQLVIIFIFFLRFKKTYSLKLKAKNEMNMRLQKILNNSNKKVKDDLAKEMLEVKKKMEDGQKKLLKKKKEIEVQEKRVLKKKEEWEKKTLKEKQLCGEGMLKQLEEWEKRIINKGEVWKKRIKNEKIKLDKKMRKNKEEGEKKMLEIIEKFEKEMRK</sequence>
<keyword evidence="2" id="KW-1133">Transmembrane helix</keyword>
<dbReference type="RefSeq" id="XP_028529350.1">
    <property type="nucleotide sequence ID" value="XM_028672837.1"/>
</dbReference>
<feature type="coiled-coil region" evidence="1">
    <location>
        <begin position="121"/>
        <end position="166"/>
    </location>
</feature>
<evidence type="ECO:0000313" key="3">
    <source>
        <dbReference type="EMBL" id="CRG96545.1"/>
    </source>
</evidence>
<gene>
    <name evidence="3" type="ORF">PGAL8A_00412700</name>
</gene>
<dbReference type="GeneID" id="39732657"/>
<keyword evidence="1" id="KW-0175">Coiled coil</keyword>
<protein>
    <submittedName>
        <fullName evidence="3">Fam-i protein</fullName>
    </submittedName>
</protein>
<dbReference type="VEuPathDB" id="PlasmoDB:PGAL8A_00412700"/>
<evidence type="ECO:0000256" key="1">
    <source>
        <dbReference type="SAM" id="Coils"/>
    </source>
</evidence>
<reference evidence="3" key="1">
    <citation type="submission" date="2015-04" db="EMBL/GenBank/DDBJ databases">
        <authorList>
            <consortium name="Pathogen Informatics"/>
        </authorList>
    </citation>
    <scope>NUCLEOTIDE SEQUENCE [LARGE SCALE GENOMIC DNA]</scope>
    <source>
        <strain evidence="3">8A</strain>
    </source>
</reference>
<proteinExistence type="predicted"/>
<comment type="caution">
    <text evidence="3">The sequence shown here is derived from an EMBL/GenBank/DDBJ whole genome shotgun (WGS) entry which is preliminary data.</text>
</comment>
<keyword evidence="2" id="KW-0812">Transmembrane</keyword>
<dbReference type="Proteomes" id="UP000220797">
    <property type="component" value="Unassembled WGS sequence"/>
</dbReference>